<proteinExistence type="predicted"/>
<evidence type="ECO:0000313" key="6">
    <source>
        <dbReference type="Proteomes" id="UP000483142"/>
    </source>
</evidence>
<evidence type="ECO:0000313" key="2">
    <source>
        <dbReference type="EMBL" id="KAB6469744.1"/>
    </source>
</evidence>
<gene>
    <name evidence="3" type="ORF">DW193_21815</name>
    <name evidence="2" type="ORF">GAZ06_23540</name>
    <name evidence="1" type="ORF">GAZ09_23540</name>
</gene>
<dbReference type="GO" id="GO:0033104">
    <property type="term" value="C:type VI protein secretion system complex"/>
    <property type="evidence" value="ECO:0007669"/>
    <property type="project" value="InterPro"/>
</dbReference>
<reference evidence="3 4" key="1">
    <citation type="submission" date="2018-08" db="EMBL/GenBank/DDBJ databases">
        <title>A genome reference for cultivated species of the human gut microbiota.</title>
        <authorList>
            <person name="Zou Y."/>
            <person name="Xue W."/>
            <person name="Luo G."/>
        </authorList>
    </citation>
    <scope>NUCLEOTIDE SEQUENCE [LARGE SCALE GENOMIC DNA]</scope>
    <source>
        <strain evidence="3 4">AM16-6</strain>
    </source>
</reference>
<dbReference type="RefSeq" id="WP_118292604.1">
    <property type="nucleotide sequence ID" value="NZ_JAKKXM010000006.1"/>
</dbReference>
<dbReference type="Proteomes" id="UP000468344">
    <property type="component" value="Unassembled WGS sequence"/>
</dbReference>
<dbReference type="EMBL" id="QRKA01000059">
    <property type="protein sequence ID" value="RHH73109.1"/>
    <property type="molecule type" value="Genomic_DNA"/>
</dbReference>
<evidence type="ECO:0000313" key="5">
    <source>
        <dbReference type="Proteomes" id="UP000468344"/>
    </source>
</evidence>
<dbReference type="Proteomes" id="UP000283713">
    <property type="component" value="Unassembled WGS sequence"/>
</dbReference>
<comment type="caution">
    <text evidence="3">The sequence shown here is derived from an EMBL/GenBank/DDBJ whole genome shotgun (WGS) entry which is preliminary data.</text>
</comment>
<organism evidence="3 4">
    <name type="scientific">Phocaeicola vulgatus</name>
    <name type="common">Bacteroides vulgatus</name>
    <dbReference type="NCBI Taxonomy" id="821"/>
    <lineage>
        <taxon>Bacteria</taxon>
        <taxon>Pseudomonadati</taxon>
        <taxon>Bacteroidota</taxon>
        <taxon>Bacteroidia</taxon>
        <taxon>Bacteroidales</taxon>
        <taxon>Bacteroidaceae</taxon>
        <taxon>Phocaeicola</taxon>
    </lineage>
</organism>
<accession>A0A414XI53</accession>
<dbReference type="Pfam" id="PF17642">
    <property type="entry name" value="TssD"/>
    <property type="match status" value="1"/>
</dbReference>
<evidence type="ECO:0000313" key="3">
    <source>
        <dbReference type="EMBL" id="RHH73109.1"/>
    </source>
</evidence>
<name>A0A414XI53_PHOVU</name>
<dbReference type="AlphaFoldDB" id="A0A414XI53"/>
<evidence type="ECO:0000313" key="4">
    <source>
        <dbReference type="Proteomes" id="UP000283713"/>
    </source>
</evidence>
<sequence length="129" mass="14714">MFNATLKFKGKEFDVRYVDYLIERDVDAKGRPASHLYGGLVRMIIESTEDTTILENMVTQFNPHSGIVEYKKGDEEAVMKELSWEQGYIVKFKETADVEGKKAMVIDFTVSAKILKVGNAVFEQNWPAK</sequence>
<protein>
    <submittedName>
        <fullName evidence="3">Type VI secretion system needle protein Hcp</fullName>
    </submittedName>
</protein>
<dbReference type="EMBL" id="WDBY01000092">
    <property type="protein sequence ID" value="KAB6469744.1"/>
    <property type="molecule type" value="Genomic_DNA"/>
</dbReference>
<dbReference type="InterPro" id="IPR041408">
    <property type="entry name" value="Hcp_Tssd"/>
</dbReference>
<dbReference type="EMBL" id="WDBZ01000094">
    <property type="protein sequence ID" value="KAB6444639.1"/>
    <property type="molecule type" value="Genomic_DNA"/>
</dbReference>
<reference evidence="5 6" key="2">
    <citation type="journal article" date="2019" name="Nat. Med.">
        <title>A library of human gut bacterial isolates paired with longitudinal multiomics data enables mechanistic microbiome research.</title>
        <authorList>
            <person name="Poyet M."/>
            <person name="Groussin M."/>
            <person name="Gibbons S.M."/>
            <person name="Avila-Pacheco J."/>
            <person name="Jiang X."/>
            <person name="Kearney S.M."/>
            <person name="Perrotta A.R."/>
            <person name="Berdy B."/>
            <person name="Zhao S."/>
            <person name="Lieberman T.D."/>
            <person name="Swanson P.K."/>
            <person name="Smith M."/>
            <person name="Roesemann S."/>
            <person name="Alexander J.E."/>
            <person name="Rich S.A."/>
            <person name="Livny J."/>
            <person name="Vlamakis H."/>
            <person name="Clish C."/>
            <person name="Bullock K."/>
            <person name="Deik A."/>
            <person name="Scott J."/>
            <person name="Pierce K.A."/>
            <person name="Xavier R.J."/>
            <person name="Alm E.J."/>
        </authorList>
    </citation>
    <scope>NUCLEOTIDE SEQUENCE [LARGE SCALE GENOMIC DNA]</scope>
    <source>
        <strain evidence="2 5">BIOML-A140</strain>
        <strain evidence="1 6">BIOML-A141</strain>
    </source>
</reference>
<dbReference type="Proteomes" id="UP000483142">
    <property type="component" value="Unassembled WGS sequence"/>
</dbReference>
<evidence type="ECO:0000313" key="1">
    <source>
        <dbReference type="EMBL" id="KAB6444639.1"/>
    </source>
</evidence>